<name>A0A1I7RQJ3_BURXY</name>
<dbReference type="Proteomes" id="UP000582659">
    <property type="component" value="Unassembled WGS sequence"/>
</dbReference>
<evidence type="ECO:0000313" key="4">
    <source>
        <dbReference type="Proteomes" id="UP000095284"/>
    </source>
</evidence>
<keyword evidence="1" id="KW-0732">Signal</keyword>
<dbReference type="SUPFAM" id="SSF52833">
    <property type="entry name" value="Thioredoxin-like"/>
    <property type="match status" value="1"/>
</dbReference>
<feature type="signal peptide" evidence="1">
    <location>
        <begin position="1"/>
        <end position="19"/>
    </location>
</feature>
<sequence length="238" mass="27578">MVATSVIFVLVVLVGAARGLELYYFNEKGRAEPIRLMLHYAGTNFTDFRFSRADWNTSKDSMLFHTIPALVQDSDLLENSEAITRYVAQTAGLLTASYIEDAQLDSLFEQSGIVLRNLLEYISIVEGRKPGNATNARYRLVEYPCQLYYPLIEQHIFNDTGFFGRYGITYFDFVWFNLSDLINSYAFDVLAKYPVSSNHWWNVMGYNNSNLQNYFQTRGDDFLRNETFTIYNYFNATQ</sequence>
<evidence type="ECO:0000313" key="6">
    <source>
        <dbReference type="WBParaSite" id="BXY_0298700.1"/>
    </source>
</evidence>
<feature type="chain" id="PRO_5035359310" evidence="1">
    <location>
        <begin position="20"/>
        <end position="238"/>
    </location>
</feature>
<dbReference type="InterPro" id="IPR036249">
    <property type="entry name" value="Thioredoxin-like_sf"/>
</dbReference>
<feature type="domain" description="GST N-terminal" evidence="2">
    <location>
        <begin position="18"/>
        <end position="95"/>
    </location>
</feature>
<dbReference type="eggNOG" id="KOG1695">
    <property type="taxonomic scope" value="Eukaryota"/>
</dbReference>
<dbReference type="GO" id="GO:0004364">
    <property type="term" value="F:glutathione transferase activity"/>
    <property type="evidence" value="ECO:0007669"/>
    <property type="project" value="TreeGrafter"/>
</dbReference>
<dbReference type="PROSITE" id="PS50404">
    <property type="entry name" value="GST_NTER"/>
    <property type="match status" value="1"/>
</dbReference>
<proteinExistence type="predicted"/>
<dbReference type="EMBL" id="CAJFDI010000003">
    <property type="protein sequence ID" value="CAD5219421.1"/>
    <property type="molecule type" value="Genomic_DNA"/>
</dbReference>
<dbReference type="EMBL" id="CAJFCV020000003">
    <property type="protein sequence ID" value="CAG9104683.1"/>
    <property type="molecule type" value="Genomic_DNA"/>
</dbReference>
<dbReference type="PANTHER" id="PTHR11571">
    <property type="entry name" value="GLUTATHIONE S-TRANSFERASE"/>
    <property type="match status" value="1"/>
</dbReference>
<evidence type="ECO:0000259" key="2">
    <source>
        <dbReference type="PROSITE" id="PS50404"/>
    </source>
</evidence>
<dbReference type="InterPro" id="IPR004045">
    <property type="entry name" value="Glutathione_S-Trfase_N"/>
</dbReference>
<dbReference type="Proteomes" id="UP000659654">
    <property type="component" value="Unassembled WGS sequence"/>
</dbReference>
<dbReference type="Gene3D" id="3.40.30.10">
    <property type="entry name" value="Glutaredoxin"/>
    <property type="match status" value="1"/>
</dbReference>
<dbReference type="GO" id="GO:0006749">
    <property type="term" value="P:glutathione metabolic process"/>
    <property type="evidence" value="ECO:0007669"/>
    <property type="project" value="TreeGrafter"/>
</dbReference>
<reference evidence="3" key="2">
    <citation type="submission" date="2020-09" db="EMBL/GenBank/DDBJ databases">
        <authorList>
            <person name="Kikuchi T."/>
        </authorList>
    </citation>
    <scope>NUCLEOTIDE SEQUENCE</scope>
    <source>
        <strain evidence="3">Ka4C1</strain>
    </source>
</reference>
<reference evidence="6" key="1">
    <citation type="submission" date="2016-11" db="UniProtKB">
        <authorList>
            <consortium name="WormBaseParasite"/>
        </authorList>
    </citation>
    <scope>IDENTIFICATION</scope>
</reference>
<dbReference type="AlphaFoldDB" id="A0A1I7RQJ3"/>
<gene>
    <name evidence="3" type="ORF">BXYJ_LOCUS5670</name>
</gene>
<protein>
    <submittedName>
        <fullName evidence="3">(pine wood nematode) hypothetical protein</fullName>
    </submittedName>
    <submittedName>
        <fullName evidence="6">GST N-terminal domain-containing protein</fullName>
    </submittedName>
</protein>
<keyword evidence="5" id="KW-1185">Reference proteome</keyword>
<dbReference type="PANTHER" id="PTHR11571:SF150">
    <property type="entry name" value="GLUTATHIONE S-TRANSFERASE"/>
    <property type="match status" value="1"/>
</dbReference>
<dbReference type="OrthoDB" id="414243at2759"/>
<evidence type="ECO:0000313" key="3">
    <source>
        <dbReference type="EMBL" id="CAD5219421.1"/>
    </source>
</evidence>
<dbReference type="WBParaSite" id="BXY_0298700.1">
    <property type="protein sequence ID" value="BXY_0298700.1"/>
    <property type="gene ID" value="BXY_0298700"/>
</dbReference>
<dbReference type="CDD" id="cd03039">
    <property type="entry name" value="GST_N_Sigma_like"/>
    <property type="match status" value="1"/>
</dbReference>
<evidence type="ECO:0000256" key="1">
    <source>
        <dbReference type="SAM" id="SignalP"/>
    </source>
</evidence>
<accession>A0A1I7RQJ3</accession>
<dbReference type="SMR" id="A0A1I7RQJ3"/>
<evidence type="ECO:0000313" key="5">
    <source>
        <dbReference type="Proteomes" id="UP000659654"/>
    </source>
</evidence>
<dbReference type="Gene3D" id="1.20.1050.10">
    <property type="match status" value="1"/>
</dbReference>
<organism evidence="4 6">
    <name type="scientific">Bursaphelenchus xylophilus</name>
    <name type="common">Pinewood nematode worm</name>
    <name type="synonym">Aphelenchoides xylophilus</name>
    <dbReference type="NCBI Taxonomy" id="6326"/>
    <lineage>
        <taxon>Eukaryota</taxon>
        <taxon>Metazoa</taxon>
        <taxon>Ecdysozoa</taxon>
        <taxon>Nematoda</taxon>
        <taxon>Chromadorea</taxon>
        <taxon>Rhabditida</taxon>
        <taxon>Tylenchina</taxon>
        <taxon>Tylenchomorpha</taxon>
        <taxon>Aphelenchoidea</taxon>
        <taxon>Aphelenchoididae</taxon>
        <taxon>Bursaphelenchus</taxon>
    </lineage>
</organism>
<dbReference type="InterPro" id="IPR050213">
    <property type="entry name" value="GST_superfamily"/>
</dbReference>
<dbReference type="Proteomes" id="UP000095284">
    <property type="component" value="Unplaced"/>
</dbReference>